<dbReference type="PANTHER" id="PTHR31836">
    <property type="match status" value="1"/>
</dbReference>
<gene>
    <name evidence="8" type="ORF">RB653_008472</name>
</gene>
<name>A0AAN7TSM4_9MYCE</name>
<dbReference type="InterPro" id="IPR036749">
    <property type="entry name" value="Expansin_CBD_sf"/>
</dbReference>
<evidence type="ECO:0000259" key="7">
    <source>
        <dbReference type="PROSITE" id="PS50842"/>
    </source>
</evidence>
<evidence type="ECO:0000313" key="9">
    <source>
        <dbReference type="Proteomes" id="UP001344447"/>
    </source>
</evidence>
<dbReference type="PANTHER" id="PTHR31836:SF21">
    <property type="entry name" value="EXPANSIN-LIKE PROTEIN 7"/>
    <property type="match status" value="1"/>
</dbReference>
<dbReference type="InterPro" id="IPR051477">
    <property type="entry name" value="Expansin_CellWall"/>
</dbReference>
<keyword evidence="3" id="KW-1015">Disulfide bond</keyword>
<keyword evidence="2 6" id="KW-0732">Signal</keyword>
<dbReference type="InterPro" id="IPR008979">
    <property type="entry name" value="Galactose-bd-like_sf"/>
</dbReference>
<feature type="signal peptide" evidence="6">
    <location>
        <begin position="1"/>
        <end position="19"/>
    </location>
</feature>
<evidence type="ECO:0000256" key="3">
    <source>
        <dbReference type="ARBA" id="ARBA00023157"/>
    </source>
</evidence>
<dbReference type="PROSITE" id="PS50842">
    <property type="entry name" value="EXPANSIN_EG45"/>
    <property type="match status" value="1"/>
</dbReference>
<feature type="domain" description="Expansin-like EG45" evidence="7">
    <location>
        <begin position="41"/>
        <end position="139"/>
    </location>
</feature>
<dbReference type="SUPFAM" id="SSF49785">
    <property type="entry name" value="Galactose-binding domain-like"/>
    <property type="match status" value="1"/>
</dbReference>
<evidence type="ECO:0000256" key="1">
    <source>
        <dbReference type="ARBA" id="ARBA00005392"/>
    </source>
</evidence>
<proteinExistence type="inferred from homology"/>
<feature type="chain" id="PRO_5042876806" description="Expansin-like EG45 domain-containing protein" evidence="6">
    <location>
        <begin position="20"/>
        <end position="527"/>
    </location>
</feature>
<dbReference type="InterPro" id="IPR036908">
    <property type="entry name" value="RlpA-like_sf"/>
</dbReference>
<feature type="compositionally biased region" description="Low complexity" evidence="5">
    <location>
        <begin position="451"/>
        <end position="493"/>
    </location>
</feature>
<dbReference type="Gene3D" id="2.60.40.760">
    <property type="entry name" value="Expansin, cellulose-binding-like domain"/>
    <property type="match status" value="1"/>
</dbReference>
<keyword evidence="9" id="KW-1185">Reference proteome</keyword>
<evidence type="ECO:0000313" key="8">
    <source>
        <dbReference type="EMBL" id="KAK5578799.1"/>
    </source>
</evidence>
<dbReference type="SUPFAM" id="SSF50685">
    <property type="entry name" value="Barwin-like endoglucanases"/>
    <property type="match status" value="1"/>
</dbReference>
<feature type="region of interest" description="Disordered" evidence="5">
    <location>
        <begin position="413"/>
        <end position="509"/>
    </location>
</feature>
<evidence type="ECO:0000256" key="4">
    <source>
        <dbReference type="ARBA" id="ARBA00023180"/>
    </source>
</evidence>
<comment type="similarity">
    <text evidence="1">Belongs to the expansin family. Expansin A subfamily.</text>
</comment>
<dbReference type="AlphaFoldDB" id="A0AAN7TSM4"/>
<dbReference type="Gene3D" id="2.40.40.10">
    <property type="entry name" value="RlpA-like domain"/>
    <property type="match status" value="1"/>
</dbReference>
<feature type="compositionally biased region" description="Basic and acidic residues" evidence="5">
    <location>
        <begin position="494"/>
        <end position="506"/>
    </location>
</feature>
<keyword evidence="4" id="KW-0325">Glycoprotein</keyword>
<evidence type="ECO:0000256" key="2">
    <source>
        <dbReference type="ARBA" id="ARBA00022729"/>
    </source>
</evidence>
<protein>
    <recommendedName>
        <fullName evidence="7">Expansin-like EG45 domain-containing protein</fullName>
    </recommendedName>
</protein>
<sequence length="527" mass="54834">MRLLGSLILTLSLFASAFSSSVPLTLCMSGRAQGTESLNKSGSCEYGAYNGPTGPGTLTATLNEYFYSSGVKCGDCFEVSGPKGKTVVRVVNFCSAGTCPSEKPLFMLTPDAFQEISADPLAVVYDAGFRKVSCDASGPIKAQVSADSSKYYVKLLLFNNEVGIESVTIKGKDMASPVSMVRQGSAQFVWSQAGKEMMFPANVVVTSQYGGSVTMTLNSLSMDILKFSGNFVTPKSSIIKNAPQSCSLSASPLAIYQNGLTEGWNYWSSRSYSQINTTDSSSHSVGSTKSLSMILMGSSSALTLARSGDFETTYFTGIKFNIKANTTMNGLRVYFPNEQNKYWSPSSPITTSWATYTVPFSSLQHKTIESAITFANTENINVYINIDNIQFIASPSAGTTGYANGNETASGLATGASSTTSGTTAGGKTTASTSVSSTTAGGKTTAGGSGVSTTGTAGSEDSMAASTSKTTSHPTTATGKTTGMTGTTTSSIEHSGETHTSEEHHSSSSIVKASLLLVSAALAFASL</sequence>
<dbReference type="EMBL" id="JAVFKY010000003">
    <property type="protein sequence ID" value="KAK5578799.1"/>
    <property type="molecule type" value="Genomic_DNA"/>
</dbReference>
<organism evidence="8 9">
    <name type="scientific">Dictyostelium firmibasis</name>
    <dbReference type="NCBI Taxonomy" id="79012"/>
    <lineage>
        <taxon>Eukaryota</taxon>
        <taxon>Amoebozoa</taxon>
        <taxon>Evosea</taxon>
        <taxon>Eumycetozoa</taxon>
        <taxon>Dictyostelia</taxon>
        <taxon>Dictyosteliales</taxon>
        <taxon>Dictyosteliaceae</taxon>
        <taxon>Dictyostelium</taxon>
    </lineage>
</organism>
<dbReference type="Proteomes" id="UP001344447">
    <property type="component" value="Unassembled WGS sequence"/>
</dbReference>
<dbReference type="InterPro" id="IPR007112">
    <property type="entry name" value="Expansin/allergen_DPBB_dom"/>
</dbReference>
<evidence type="ECO:0000256" key="5">
    <source>
        <dbReference type="SAM" id="MobiDB-lite"/>
    </source>
</evidence>
<dbReference type="CDD" id="cd22271">
    <property type="entry name" value="DPBB_EXP_N-like"/>
    <property type="match status" value="1"/>
</dbReference>
<evidence type="ECO:0000256" key="6">
    <source>
        <dbReference type="SAM" id="SignalP"/>
    </source>
</evidence>
<feature type="compositionally biased region" description="Low complexity" evidence="5">
    <location>
        <begin position="413"/>
        <end position="443"/>
    </location>
</feature>
<reference evidence="8 9" key="1">
    <citation type="submission" date="2023-11" db="EMBL/GenBank/DDBJ databases">
        <title>Dfirmibasis_genome.</title>
        <authorList>
            <person name="Edelbroek B."/>
            <person name="Kjellin J."/>
            <person name="Jerlstrom-Hultqvist J."/>
            <person name="Soderbom F."/>
        </authorList>
    </citation>
    <scope>NUCLEOTIDE SEQUENCE [LARGE SCALE GENOMIC DNA]</scope>
    <source>
        <strain evidence="8 9">TNS-C-14</strain>
    </source>
</reference>
<comment type="caution">
    <text evidence="8">The sequence shown here is derived from an EMBL/GenBank/DDBJ whole genome shotgun (WGS) entry which is preliminary data.</text>
</comment>
<accession>A0AAN7TSM4</accession>